<comment type="similarity">
    <text evidence="2 9">Belongs to the EAF6 family.</text>
</comment>
<dbReference type="GO" id="GO:0006281">
    <property type="term" value="P:DNA repair"/>
    <property type="evidence" value="ECO:0007669"/>
    <property type="project" value="UniProtKB-UniRule"/>
</dbReference>
<dbReference type="InterPro" id="IPR015418">
    <property type="entry name" value="Eaf6"/>
</dbReference>
<evidence type="ECO:0000313" key="12">
    <source>
        <dbReference type="Proteomes" id="UP001214628"/>
    </source>
</evidence>
<comment type="subunit">
    <text evidence="9">Component of the NuA4 histone acetyltransferase complex.</text>
</comment>
<gene>
    <name evidence="11" type="primary">EAF6</name>
    <name evidence="11" type="ORF">MPSI1_000834</name>
</gene>
<keyword evidence="8 9" id="KW-0539">Nucleus</keyword>
<organism evidence="11 12">
    <name type="scientific">Malassezia psittaci</name>
    <dbReference type="NCBI Taxonomy" id="1821823"/>
    <lineage>
        <taxon>Eukaryota</taxon>
        <taxon>Fungi</taxon>
        <taxon>Dikarya</taxon>
        <taxon>Basidiomycota</taxon>
        <taxon>Ustilaginomycotina</taxon>
        <taxon>Malasseziomycetes</taxon>
        <taxon>Malasseziales</taxon>
        <taxon>Malasseziaceae</taxon>
        <taxon>Malassezia</taxon>
    </lineage>
</organism>
<evidence type="ECO:0000256" key="2">
    <source>
        <dbReference type="ARBA" id="ARBA00010916"/>
    </source>
</evidence>
<evidence type="ECO:0000256" key="6">
    <source>
        <dbReference type="ARBA" id="ARBA00023054"/>
    </source>
</evidence>
<evidence type="ECO:0000256" key="3">
    <source>
        <dbReference type="ARBA" id="ARBA00018504"/>
    </source>
</evidence>
<dbReference type="PANTHER" id="PTHR13476">
    <property type="entry name" value="CHROMATIN MODIFICATION-RELATED PROTEIN MEAF6"/>
    <property type="match status" value="1"/>
</dbReference>
<comment type="function">
    <text evidence="9">Component of the NuA4 histone acetyltransferase complex which is involved in transcriptional activation of selected genes principally by acetylation of nucleosomal histone H4 and H2A. The NuA4 complex is also involved in DNA repair.</text>
</comment>
<keyword evidence="5 9" id="KW-0805">Transcription regulation</keyword>
<keyword evidence="9" id="KW-0234">DNA repair</keyword>
<evidence type="ECO:0000313" key="11">
    <source>
        <dbReference type="EMBL" id="WFD42194.1"/>
    </source>
</evidence>
<feature type="region of interest" description="Disordered" evidence="10">
    <location>
        <begin position="80"/>
        <end position="148"/>
    </location>
</feature>
<sequence>MTPAASTDSGYRSTLDEANERYDTIKAQLKDGLAQKRQVDQDLTDLETQIYLYEGSYLNSTALSGGNVIRGFDSYMKTNTFGTGNVRGNDASYPVPNDDRMFSTSSATHLRSLALKMNEAAEPNGRPDDNKRETDADQPLGYKLKKKT</sequence>
<dbReference type="GO" id="GO:0035267">
    <property type="term" value="C:NuA4 histone acetyltransferase complex"/>
    <property type="evidence" value="ECO:0007669"/>
    <property type="project" value="UniProtKB-UniRule"/>
</dbReference>
<dbReference type="GO" id="GO:0005634">
    <property type="term" value="C:nucleus"/>
    <property type="evidence" value="ECO:0007669"/>
    <property type="project" value="UniProtKB-SubCell"/>
</dbReference>
<keyword evidence="12" id="KW-1185">Reference proteome</keyword>
<evidence type="ECO:0000256" key="1">
    <source>
        <dbReference type="ARBA" id="ARBA00004123"/>
    </source>
</evidence>
<evidence type="ECO:0000256" key="10">
    <source>
        <dbReference type="SAM" id="MobiDB-lite"/>
    </source>
</evidence>
<protein>
    <recommendedName>
        <fullName evidence="3 9">Chromatin modification-related protein EAF6</fullName>
    </recommendedName>
</protein>
<evidence type="ECO:0000256" key="4">
    <source>
        <dbReference type="ARBA" id="ARBA00022853"/>
    </source>
</evidence>
<dbReference type="Pfam" id="PF09340">
    <property type="entry name" value="NuA4"/>
    <property type="match status" value="1"/>
</dbReference>
<reference evidence="11" key="1">
    <citation type="submission" date="2023-02" db="EMBL/GenBank/DDBJ databases">
        <title>Mating type loci evolution in Malassezia.</title>
        <authorList>
            <person name="Coelho M.A."/>
        </authorList>
    </citation>
    <scope>NUCLEOTIDE SEQUENCE</scope>
    <source>
        <strain evidence="11">CBS 14136</strain>
    </source>
</reference>
<keyword evidence="9" id="KW-0227">DNA damage</keyword>
<proteinExistence type="inferred from homology"/>
<evidence type="ECO:0000256" key="5">
    <source>
        <dbReference type="ARBA" id="ARBA00023015"/>
    </source>
</evidence>
<evidence type="ECO:0000256" key="9">
    <source>
        <dbReference type="RuleBase" id="RU368022"/>
    </source>
</evidence>
<keyword evidence="4 9" id="KW-0156">Chromatin regulator</keyword>
<evidence type="ECO:0000256" key="8">
    <source>
        <dbReference type="ARBA" id="ARBA00023242"/>
    </source>
</evidence>
<dbReference type="GO" id="GO:0006325">
    <property type="term" value="P:chromatin organization"/>
    <property type="evidence" value="ECO:0007669"/>
    <property type="project" value="UniProtKB-KW"/>
</dbReference>
<keyword evidence="6" id="KW-0175">Coiled coil</keyword>
<dbReference type="Proteomes" id="UP001214628">
    <property type="component" value="Chromosome 1"/>
</dbReference>
<feature type="compositionally biased region" description="Basic and acidic residues" evidence="10">
    <location>
        <begin position="125"/>
        <end position="135"/>
    </location>
</feature>
<accession>A0AAF0JDA8</accession>
<name>A0AAF0JDA8_9BASI</name>
<dbReference type="EMBL" id="CP118375">
    <property type="protein sequence ID" value="WFD42194.1"/>
    <property type="molecule type" value="Genomic_DNA"/>
</dbReference>
<keyword evidence="7 9" id="KW-0804">Transcription</keyword>
<evidence type="ECO:0000256" key="7">
    <source>
        <dbReference type="ARBA" id="ARBA00023163"/>
    </source>
</evidence>
<comment type="subcellular location">
    <subcellularLocation>
        <location evidence="1 9">Nucleus</location>
    </subcellularLocation>
</comment>
<dbReference type="AlphaFoldDB" id="A0AAF0JDA8"/>